<dbReference type="Proteomes" id="UP000178450">
    <property type="component" value="Unassembled WGS sequence"/>
</dbReference>
<name>A0A1F7KFE2_9BACT</name>
<evidence type="ECO:0008006" key="4">
    <source>
        <dbReference type="Google" id="ProtNLM"/>
    </source>
</evidence>
<keyword evidence="1" id="KW-0732">Signal</keyword>
<evidence type="ECO:0000256" key="1">
    <source>
        <dbReference type="SAM" id="SignalP"/>
    </source>
</evidence>
<evidence type="ECO:0000313" key="3">
    <source>
        <dbReference type="Proteomes" id="UP000178450"/>
    </source>
</evidence>
<evidence type="ECO:0000313" key="2">
    <source>
        <dbReference type="EMBL" id="OGK66576.1"/>
    </source>
</evidence>
<organism evidence="2 3">
    <name type="scientific">Candidatus Roizmanbacteria bacterium RIFOXYA1_FULL_41_12</name>
    <dbReference type="NCBI Taxonomy" id="1802082"/>
    <lineage>
        <taxon>Bacteria</taxon>
        <taxon>Candidatus Roizmaniibacteriota</taxon>
    </lineage>
</organism>
<sequence>MKQLVRLILLLLLIVGVFSLPQSAQAQHACQCTPTCARSCTLPSCGGACSNVCLLGAVTNLQYSGSGMTVNLSWTAATNTNTYKVNVTDADSGLSLSGYPKTGITATSDSFTGQLGKTYNWTVQPFNDCYSNGTIVNGPQIGTPNPVSVILAVGEAESCTNTACNSRDLIVGLDKNNNRQIPIRITIFDTNAPTGSRISDISGLRLIFDNTSAWGDGSQYRILYTDNQDGSYSVTEDAGDSKTSELAVNSASATYSSVTDTLTINFNLDVSGAASGADFLSNVYLNVWDFSGLTSGRVLKVGNGDFTASEASYPYGTNSTQALDIWNGRDVMIDSAGFYQVDDYNLVCDQAVPGWDSSPVSVDLAATYGLAGLWEPDLIGWASQVYYQPFYSYNSGNVEAQYSPVTGAGYFLLGMSSAQYGGGCTAVSGGSVTNNFKNGGIRAEDSGVGDQSLETAFAVMQVASSWSQVIDGHFFTNGSFDVGIEPITCPTCYLMETLNSTNNGLVLANGSLTAKDDGVYGDPQDWAAESQAGIDPFTHFELPAYGDLENMYSGASYTELTGDQTTGQGSLATITPNTSYFIDGNLTVNSSTLLRAAEGEYLLFVVNGNLAITSAVKDSLAGGASAIQAIFVVLGDVTIADDPADNNDDLTIEGALITQGQINFERSLYSNNNYRPPVTVVFRPDMFLSMEDNSAGIISIQKSLVSQY</sequence>
<reference evidence="2 3" key="1">
    <citation type="journal article" date="2016" name="Nat. Commun.">
        <title>Thousands of microbial genomes shed light on interconnected biogeochemical processes in an aquifer system.</title>
        <authorList>
            <person name="Anantharaman K."/>
            <person name="Brown C.T."/>
            <person name="Hug L.A."/>
            <person name="Sharon I."/>
            <person name="Castelle C.J."/>
            <person name="Probst A.J."/>
            <person name="Thomas B.C."/>
            <person name="Singh A."/>
            <person name="Wilkins M.J."/>
            <person name="Karaoz U."/>
            <person name="Brodie E.L."/>
            <person name="Williams K.H."/>
            <person name="Hubbard S.S."/>
            <person name="Banfield J.F."/>
        </authorList>
    </citation>
    <scope>NUCLEOTIDE SEQUENCE [LARGE SCALE GENOMIC DNA]</scope>
</reference>
<proteinExistence type="predicted"/>
<comment type="caution">
    <text evidence="2">The sequence shown here is derived from an EMBL/GenBank/DDBJ whole genome shotgun (WGS) entry which is preliminary data.</text>
</comment>
<feature type="signal peptide" evidence="1">
    <location>
        <begin position="1"/>
        <end position="26"/>
    </location>
</feature>
<accession>A0A1F7KFE2</accession>
<dbReference type="AlphaFoldDB" id="A0A1F7KFE2"/>
<gene>
    <name evidence="2" type="ORF">A2209_01090</name>
</gene>
<feature type="chain" id="PRO_5009529518" description="Fibronectin type-III domain-containing protein" evidence="1">
    <location>
        <begin position="27"/>
        <end position="708"/>
    </location>
</feature>
<protein>
    <recommendedName>
        <fullName evidence="4">Fibronectin type-III domain-containing protein</fullName>
    </recommendedName>
</protein>
<dbReference type="EMBL" id="MGBG01000006">
    <property type="protein sequence ID" value="OGK66576.1"/>
    <property type="molecule type" value="Genomic_DNA"/>
</dbReference>